<evidence type="ECO:0000313" key="9">
    <source>
        <dbReference type="EMBL" id="WOC51985.1"/>
    </source>
</evidence>
<dbReference type="KEGG" id="bpor:BPO_1338"/>
<evidence type="ECO:0000256" key="4">
    <source>
        <dbReference type="ARBA" id="ARBA00022695"/>
    </source>
</evidence>
<dbReference type="InterPro" id="IPR003846">
    <property type="entry name" value="SelO"/>
</dbReference>
<keyword evidence="3" id="KW-0808">Transferase</keyword>
<sequence>MRFGHFELISAQKEYDLLKQLADFTIDQYFPEITSEGKQKYMDWFQNIAHRTAKLMVECIV</sequence>
<dbReference type="Proteomes" id="UP001432059">
    <property type="component" value="Chromosome"/>
</dbReference>
<keyword evidence="10" id="KW-1185">Reference proteome</keyword>
<dbReference type="AlphaFoldDB" id="A0AAU0F2M8"/>
<keyword evidence="5" id="KW-0479">Metal-binding</keyword>
<dbReference type="GO" id="GO:0016779">
    <property type="term" value="F:nucleotidyltransferase activity"/>
    <property type="evidence" value="ECO:0007669"/>
    <property type="project" value="UniProtKB-KW"/>
</dbReference>
<organism evidence="9 10">
    <name type="scientific">Bergeyella porcorum</name>
    <dbReference type="NCBI Taxonomy" id="1735111"/>
    <lineage>
        <taxon>Bacteria</taxon>
        <taxon>Pseudomonadati</taxon>
        <taxon>Bacteroidota</taxon>
        <taxon>Flavobacteriia</taxon>
        <taxon>Flavobacteriales</taxon>
        <taxon>Weeksellaceae</taxon>
        <taxon>Bergeyella</taxon>
    </lineage>
</organism>
<accession>A0AAU0F2M8</accession>
<proteinExistence type="inferred from homology"/>
<name>A0AAU0F2M8_9FLAO</name>
<evidence type="ECO:0000256" key="6">
    <source>
        <dbReference type="ARBA" id="ARBA00022741"/>
    </source>
</evidence>
<evidence type="ECO:0000256" key="7">
    <source>
        <dbReference type="ARBA" id="ARBA00022840"/>
    </source>
</evidence>
<dbReference type="GO" id="GO:0005524">
    <property type="term" value="F:ATP binding"/>
    <property type="evidence" value="ECO:0007669"/>
    <property type="project" value="UniProtKB-KW"/>
</dbReference>
<evidence type="ECO:0000256" key="1">
    <source>
        <dbReference type="ARBA" id="ARBA00001946"/>
    </source>
</evidence>
<reference evidence="9" key="1">
    <citation type="submission" date="2023-10" db="EMBL/GenBank/DDBJ databases">
        <title>Characterization and whole genome sequencing of a novel strain of Bergeyella porcorum QD2021 isolated from pig.</title>
        <authorList>
            <person name="Liu G."/>
            <person name="Chen C."/>
            <person name="Han X."/>
        </authorList>
    </citation>
    <scope>NUCLEOTIDE SEQUENCE</scope>
    <source>
        <strain evidence="9">QD2021</strain>
    </source>
</reference>
<dbReference type="Pfam" id="PF02696">
    <property type="entry name" value="SelO"/>
    <property type="match status" value="1"/>
</dbReference>
<dbReference type="GO" id="GO:0046872">
    <property type="term" value="F:metal ion binding"/>
    <property type="evidence" value="ECO:0007669"/>
    <property type="project" value="UniProtKB-KW"/>
</dbReference>
<evidence type="ECO:0000256" key="3">
    <source>
        <dbReference type="ARBA" id="ARBA00022679"/>
    </source>
</evidence>
<keyword evidence="8" id="KW-0460">Magnesium</keyword>
<keyword evidence="7" id="KW-0067">ATP-binding</keyword>
<keyword evidence="6" id="KW-0547">Nucleotide-binding</keyword>
<evidence type="ECO:0000256" key="2">
    <source>
        <dbReference type="ARBA" id="ARBA00009747"/>
    </source>
</evidence>
<evidence type="ECO:0000256" key="5">
    <source>
        <dbReference type="ARBA" id="ARBA00022723"/>
    </source>
</evidence>
<evidence type="ECO:0000256" key="8">
    <source>
        <dbReference type="ARBA" id="ARBA00022842"/>
    </source>
</evidence>
<protein>
    <submittedName>
        <fullName evidence="9">Uncharacterized protein</fullName>
    </submittedName>
</protein>
<comment type="cofactor">
    <cofactor evidence="1">
        <name>Mg(2+)</name>
        <dbReference type="ChEBI" id="CHEBI:18420"/>
    </cofactor>
</comment>
<comment type="similarity">
    <text evidence="2">Belongs to the SELO family.</text>
</comment>
<evidence type="ECO:0000313" key="10">
    <source>
        <dbReference type="Proteomes" id="UP001432059"/>
    </source>
</evidence>
<keyword evidence="4" id="KW-0548">Nucleotidyltransferase</keyword>
<dbReference type="EMBL" id="CP136426">
    <property type="protein sequence ID" value="WOC51985.1"/>
    <property type="molecule type" value="Genomic_DNA"/>
</dbReference>
<gene>
    <name evidence="9" type="ORF">BPO_1338</name>
</gene>